<proteinExistence type="predicted"/>
<gene>
    <name evidence="1" type="ORF">rsdtw13_20990</name>
</gene>
<keyword evidence="2" id="KW-1185">Reference proteome</keyword>
<organism evidence="1 2">
    <name type="scientific">Inconstantimicrobium mannanitabidum</name>
    <dbReference type="NCBI Taxonomy" id="1604901"/>
    <lineage>
        <taxon>Bacteria</taxon>
        <taxon>Bacillati</taxon>
        <taxon>Bacillota</taxon>
        <taxon>Clostridia</taxon>
        <taxon>Eubacteriales</taxon>
        <taxon>Clostridiaceae</taxon>
        <taxon>Inconstantimicrobium</taxon>
    </lineage>
</organism>
<reference evidence="1" key="1">
    <citation type="journal article" date="2025" name="Int. J. Syst. Evol. Microbiol.">
        <title>Inconstantimicrobium mannanitabidum sp. nov., a novel member of the family Clostridiaceae isolated from anoxic soil under the treatment of reductive soil disinfestation.</title>
        <authorList>
            <person name="Ueki A."/>
            <person name="Tonouchi A."/>
            <person name="Honma S."/>
            <person name="Kaku N."/>
            <person name="Ueki K."/>
        </authorList>
    </citation>
    <scope>NUCLEOTIDE SEQUENCE</scope>
    <source>
        <strain evidence="1">TW13</strain>
    </source>
</reference>
<name>A0ACB5RDK2_9CLOT</name>
<evidence type="ECO:0000313" key="1">
    <source>
        <dbReference type="EMBL" id="GKX66841.1"/>
    </source>
</evidence>
<sequence length="366" mass="41130">MKEMQFENLNKTPVRTKSWLNINDINLKGYIMPNIRKFSNVNINKADSGIIIERLQNHINYGYNQTFDYGVSEELINQGKNNYNEGYLIRISKNTVAFNPIVVEFNLDSNNNTLVDNIIIVGEENSKANIIIKYKSVDNTEGYHNGICSVFAEKNSQLKVVKVNMLSDKIAHFDSNVSNIKNEGNVDFIAIDLGGQYSITNYHGDLLEANSRTTVNSVYLGWDEKLIDINYVITHKGENSKSNIITKGALKDNAKKTFKGTIDFKRGASGSVGAEDEYCLMLSKEARAKAMPLLLCEEEDVSGEHAASSGKIDEDKLFYLMSRGLSFDESRKLIVQAAFNPIIDKIDEAQIISEIVEEIDRRLING</sequence>
<accession>A0ACB5RDK2</accession>
<evidence type="ECO:0000313" key="2">
    <source>
        <dbReference type="Proteomes" id="UP001058074"/>
    </source>
</evidence>
<comment type="caution">
    <text evidence="1">The sequence shown here is derived from an EMBL/GenBank/DDBJ whole genome shotgun (WGS) entry which is preliminary data.</text>
</comment>
<dbReference type="EMBL" id="BROD01000001">
    <property type="protein sequence ID" value="GKX66841.1"/>
    <property type="molecule type" value="Genomic_DNA"/>
</dbReference>
<protein>
    <submittedName>
        <fullName evidence="1">Fe-S cluster assembly protein SufD</fullName>
    </submittedName>
</protein>
<dbReference type="Proteomes" id="UP001058074">
    <property type="component" value="Unassembled WGS sequence"/>
</dbReference>